<gene>
    <name evidence="2" type="ORF">HLB44_33930</name>
</gene>
<proteinExistence type="predicted"/>
<sequence>MLNKAIIAAAAAALIGAVSGVHAQEGERLPWGALKAGNKEGSIPAYAGGLPTNTNPPGFKKDSGFWADPFASDKPLYTVTGKNADQYADKLSDGTKEMLKRFPSFKLDVYPTRRSAAFPDWVVENMKKNAAGRCKLIENGEAIEGCFGGTPFPVPKNGNELMWNLMLNYKGKSAWYSAEGWYSDATGNQVLVNAISNRGDSPYYDKDLTPEAFYKAGGPYFNNSNIYSAPARIAGEGNLLRKWANPIANPDKTWNYSPGQRRVRLSPDAAYDFPIASSGGVANYDEIFMFSGRLDRYDWKLLGQREMLVPYNTYRFYNSKPSEVLAKQHINPDVLRWELHRLWVVEGTLKNGARHVVAKKRFYLDEDSFSAGMYDGFDNAGKISRGYWQFMMQLYDKQIPFGTSSWQIDFATNVNYYPSIYGGSKGILIETDQVEIDRFYSAEGLARRTQR</sequence>
<dbReference type="Gene3D" id="2.50.20.10">
    <property type="entry name" value="Lipoprotein localisation LolA/LolB/LppX"/>
    <property type="match status" value="1"/>
</dbReference>
<accession>A0ABX2EU56</accession>
<dbReference type="EMBL" id="JABRWJ010000016">
    <property type="protein sequence ID" value="NRF71996.1"/>
    <property type="molecule type" value="Genomic_DNA"/>
</dbReference>
<evidence type="ECO:0000256" key="1">
    <source>
        <dbReference type="SAM" id="SignalP"/>
    </source>
</evidence>
<feature type="signal peptide" evidence="1">
    <location>
        <begin position="1"/>
        <end position="23"/>
    </location>
</feature>
<keyword evidence="3" id="KW-1185">Reference proteome</keyword>
<dbReference type="InterPro" id="IPR010752">
    <property type="entry name" value="DUF1329"/>
</dbReference>
<reference evidence="2 3" key="1">
    <citation type="submission" date="2020-05" db="EMBL/GenBank/DDBJ databases">
        <title>Aquincola sp. isolate from soil.</title>
        <authorList>
            <person name="Han J."/>
            <person name="Kim D.-U."/>
        </authorList>
    </citation>
    <scope>NUCLEOTIDE SEQUENCE [LARGE SCALE GENOMIC DNA]</scope>
    <source>
        <strain evidence="2 3">S2</strain>
    </source>
</reference>
<keyword evidence="1" id="KW-0732">Signal</keyword>
<evidence type="ECO:0000313" key="3">
    <source>
        <dbReference type="Proteomes" id="UP000737171"/>
    </source>
</evidence>
<organism evidence="2 3">
    <name type="scientific">Pseudaquabacterium terrae</name>
    <dbReference type="NCBI Taxonomy" id="2732868"/>
    <lineage>
        <taxon>Bacteria</taxon>
        <taxon>Pseudomonadati</taxon>
        <taxon>Pseudomonadota</taxon>
        <taxon>Betaproteobacteria</taxon>
        <taxon>Burkholderiales</taxon>
        <taxon>Sphaerotilaceae</taxon>
        <taxon>Pseudaquabacterium</taxon>
    </lineage>
</organism>
<comment type="caution">
    <text evidence="2">The sequence shown here is derived from an EMBL/GenBank/DDBJ whole genome shotgun (WGS) entry which is preliminary data.</text>
</comment>
<feature type="chain" id="PRO_5045461363" evidence="1">
    <location>
        <begin position="24"/>
        <end position="451"/>
    </location>
</feature>
<dbReference type="RefSeq" id="WP_173134393.1">
    <property type="nucleotide sequence ID" value="NZ_JABRWJ010000016.1"/>
</dbReference>
<dbReference type="Proteomes" id="UP000737171">
    <property type="component" value="Unassembled WGS sequence"/>
</dbReference>
<evidence type="ECO:0000313" key="2">
    <source>
        <dbReference type="EMBL" id="NRF71996.1"/>
    </source>
</evidence>
<name>A0ABX2EU56_9BURK</name>
<protein>
    <submittedName>
        <fullName evidence="2">DUF1329 domain-containing protein</fullName>
    </submittedName>
</protein>
<dbReference type="Pfam" id="PF07044">
    <property type="entry name" value="DUF1329"/>
    <property type="match status" value="1"/>
</dbReference>